<dbReference type="Proteomes" id="UP000289708">
    <property type="component" value="Unassembled WGS sequence"/>
</dbReference>
<dbReference type="OrthoDB" id="9781738at2"/>
<feature type="domain" description="Glycosyl transferase family 1" evidence="2">
    <location>
        <begin position="182"/>
        <end position="339"/>
    </location>
</feature>
<dbReference type="InterPro" id="IPR028098">
    <property type="entry name" value="Glyco_trans_4-like_N"/>
</dbReference>
<evidence type="ECO:0000259" key="3">
    <source>
        <dbReference type="Pfam" id="PF13439"/>
    </source>
</evidence>
<organism evidence="4 5">
    <name type="scientific">Hansschlegelia zhihuaiae</name>
    <dbReference type="NCBI Taxonomy" id="405005"/>
    <lineage>
        <taxon>Bacteria</taxon>
        <taxon>Pseudomonadati</taxon>
        <taxon>Pseudomonadota</taxon>
        <taxon>Alphaproteobacteria</taxon>
        <taxon>Hyphomicrobiales</taxon>
        <taxon>Methylopilaceae</taxon>
        <taxon>Hansschlegelia</taxon>
    </lineage>
</organism>
<name>A0A4V1KJ38_9HYPH</name>
<sequence length="364" mass="37880">MRATSRAPGSRGPSPVAELVIAGPGKLETPTGGYRYDARVLKDVSARGHEASWLALPEDFPFPSAASMEAALAALKGVPHDATLVIDGLAYGALPVEGIAALARPVVALIHHPLALELGLAPDAAASLAASERDALAAAALIVTTSEATRRVLVERFGAAEHKVRVAEPGVDPAAPTKGGGETPVVLTVGAVVPRKNHLGLARALAGLRDVPWRWRIAGSLTRDLDCATALADEIARSGIEDRVETLGALDDDGLEAAYLAADLFALPSYLEGYGMASAEALARGLPVIAGRDEAAAALIGETAGALVDPDDFEAIAAALRRFLTEPAALRRASNAARLRAARLPRWFQCADVFEHLITRPLPK</sequence>
<keyword evidence="5" id="KW-1185">Reference proteome</keyword>
<evidence type="ECO:0000313" key="4">
    <source>
        <dbReference type="EMBL" id="RXF72842.1"/>
    </source>
</evidence>
<gene>
    <name evidence="4" type="ORF">EK403_13505</name>
</gene>
<evidence type="ECO:0000259" key="2">
    <source>
        <dbReference type="Pfam" id="PF00534"/>
    </source>
</evidence>
<reference evidence="4 5" key="1">
    <citation type="submission" date="2018-12" db="EMBL/GenBank/DDBJ databases">
        <title>bacterium Hansschlegelia zhihuaiae S113.</title>
        <authorList>
            <person name="He J."/>
        </authorList>
    </citation>
    <scope>NUCLEOTIDE SEQUENCE [LARGE SCALE GENOMIC DNA]</scope>
    <source>
        <strain evidence="4 5">S 113</strain>
    </source>
</reference>
<protein>
    <submittedName>
        <fullName evidence="4">Glycosyltransferase</fullName>
    </submittedName>
</protein>
<keyword evidence="1 4" id="KW-0808">Transferase</keyword>
<dbReference type="Pfam" id="PF13439">
    <property type="entry name" value="Glyco_transf_4"/>
    <property type="match status" value="1"/>
</dbReference>
<dbReference type="AlphaFoldDB" id="A0A4V1KJ38"/>
<dbReference type="GO" id="GO:0016757">
    <property type="term" value="F:glycosyltransferase activity"/>
    <property type="evidence" value="ECO:0007669"/>
    <property type="project" value="InterPro"/>
</dbReference>
<evidence type="ECO:0000256" key="1">
    <source>
        <dbReference type="ARBA" id="ARBA00022679"/>
    </source>
</evidence>
<dbReference type="CDD" id="cd03801">
    <property type="entry name" value="GT4_PimA-like"/>
    <property type="match status" value="1"/>
</dbReference>
<dbReference type="PANTHER" id="PTHR46401">
    <property type="entry name" value="GLYCOSYLTRANSFERASE WBBK-RELATED"/>
    <property type="match status" value="1"/>
</dbReference>
<dbReference type="Gene3D" id="3.40.50.2000">
    <property type="entry name" value="Glycogen Phosphorylase B"/>
    <property type="match status" value="2"/>
</dbReference>
<dbReference type="PANTHER" id="PTHR46401:SF2">
    <property type="entry name" value="GLYCOSYLTRANSFERASE WBBK-RELATED"/>
    <property type="match status" value="1"/>
</dbReference>
<dbReference type="EMBL" id="RYFI01000012">
    <property type="protein sequence ID" value="RXF72842.1"/>
    <property type="molecule type" value="Genomic_DNA"/>
</dbReference>
<dbReference type="GO" id="GO:0009103">
    <property type="term" value="P:lipopolysaccharide biosynthetic process"/>
    <property type="evidence" value="ECO:0007669"/>
    <property type="project" value="TreeGrafter"/>
</dbReference>
<accession>A0A4V1KJ38</accession>
<dbReference type="SUPFAM" id="SSF53756">
    <property type="entry name" value="UDP-Glycosyltransferase/glycogen phosphorylase"/>
    <property type="match status" value="1"/>
</dbReference>
<proteinExistence type="predicted"/>
<feature type="domain" description="Glycosyltransferase subfamily 4-like N-terminal" evidence="3">
    <location>
        <begin position="97"/>
        <end position="174"/>
    </location>
</feature>
<dbReference type="InterPro" id="IPR001296">
    <property type="entry name" value="Glyco_trans_1"/>
</dbReference>
<dbReference type="Pfam" id="PF00534">
    <property type="entry name" value="Glycos_transf_1"/>
    <property type="match status" value="1"/>
</dbReference>
<comment type="caution">
    <text evidence="4">The sequence shown here is derived from an EMBL/GenBank/DDBJ whole genome shotgun (WGS) entry which is preliminary data.</text>
</comment>
<evidence type="ECO:0000313" key="5">
    <source>
        <dbReference type="Proteomes" id="UP000289708"/>
    </source>
</evidence>